<comment type="similarity">
    <text evidence="1 2">Belongs to the metallophosphoesterase superfamily. YfcE family.</text>
</comment>
<dbReference type="KEGG" id="agv:OJF2_46460"/>
<reference evidence="4 5" key="1">
    <citation type="submission" date="2019-08" db="EMBL/GenBank/DDBJ databases">
        <title>Deep-cultivation of Planctomycetes and their phenomic and genomic characterization uncovers novel biology.</title>
        <authorList>
            <person name="Wiegand S."/>
            <person name="Jogler M."/>
            <person name="Boedeker C."/>
            <person name="Pinto D."/>
            <person name="Vollmers J."/>
            <person name="Rivas-Marin E."/>
            <person name="Kohn T."/>
            <person name="Peeters S.H."/>
            <person name="Heuer A."/>
            <person name="Rast P."/>
            <person name="Oberbeckmann S."/>
            <person name="Bunk B."/>
            <person name="Jeske O."/>
            <person name="Meyerdierks A."/>
            <person name="Storesund J.E."/>
            <person name="Kallscheuer N."/>
            <person name="Luecker S."/>
            <person name="Lage O.M."/>
            <person name="Pohl T."/>
            <person name="Merkel B.J."/>
            <person name="Hornburger P."/>
            <person name="Mueller R.-W."/>
            <person name="Bruemmer F."/>
            <person name="Labrenz M."/>
            <person name="Spormann A.M."/>
            <person name="Op den Camp H."/>
            <person name="Overmann J."/>
            <person name="Amann R."/>
            <person name="Jetten M.S.M."/>
            <person name="Mascher T."/>
            <person name="Medema M.H."/>
            <person name="Devos D.P."/>
            <person name="Kaster A.-K."/>
            <person name="Ovreas L."/>
            <person name="Rohde M."/>
            <person name="Galperin M.Y."/>
            <person name="Jogler C."/>
        </authorList>
    </citation>
    <scope>NUCLEOTIDE SEQUENCE [LARGE SCALE GENOMIC DNA]</scope>
    <source>
        <strain evidence="4 5">OJF2</strain>
    </source>
</reference>
<dbReference type="NCBIfam" id="TIGR00040">
    <property type="entry name" value="yfcE"/>
    <property type="match status" value="1"/>
</dbReference>
<name>A0A5B9W5Y4_9BACT</name>
<comment type="cofactor">
    <cofactor evidence="2">
        <name>a divalent metal cation</name>
        <dbReference type="ChEBI" id="CHEBI:60240"/>
    </cofactor>
</comment>
<dbReference type="Gene3D" id="3.60.21.10">
    <property type="match status" value="1"/>
</dbReference>
<keyword evidence="2" id="KW-0479">Metal-binding</keyword>
<keyword evidence="5" id="KW-1185">Reference proteome</keyword>
<protein>
    <recommendedName>
        <fullName evidence="2">Phosphoesterase</fullName>
        <ecNumber evidence="2">3.1.4.-</ecNumber>
    </recommendedName>
</protein>
<dbReference type="AlphaFoldDB" id="A0A5B9W5Y4"/>
<gene>
    <name evidence="4" type="ORF">OJF2_46460</name>
</gene>
<evidence type="ECO:0000256" key="2">
    <source>
        <dbReference type="RuleBase" id="RU362039"/>
    </source>
</evidence>
<evidence type="ECO:0000313" key="5">
    <source>
        <dbReference type="Proteomes" id="UP000324233"/>
    </source>
</evidence>
<dbReference type="PANTHER" id="PTHR43165">
    <property type="entry name" value="METALLOPHOSPHOESTERASE"/>
    <property type="match status" value="1"/>
</dbReference>
<dbReference type="InterPro" id="IPR029052">
    <property type="entry name" value="Metallo-depent_PP-like"/>
</dbReference>
<proteinExistence type="inferred from homology"/>
<dbReference type="GO" id="GO:0016787">
    <property type="term" value="F:hydrolase activity"/>
    <property type="evidence" value="ECO:0007669"/>
    <property type="project" value="UniProtKB-UniRule"/>
</dbReference>
<dbReference type="InterPro" id="IPR024654">
    <property type="entry name" value="Calcineurin-like_PHP_lpxH"/>
</dbReference>
<dbReference type="InterPro" id="IPR000979">
    <property type="entry name" value="Phosphodiesterase_MJ0936/Vps29"/>
</dbReference>
<dbReference type="InterPro" id="IPR053193">
    <property type="entry name" value="MetalloPDE_YfcE-like"/>
</dbReference>
<sequence>MLIGLFSDTHDQVERARAAVRQFRDAGARAIIHCGDLTTPAVVEACEGIPGYFVFGNCDYDRAALAAAIGRIGGTCLGDGGLVTLADRRIAVTHGHLDAEVRRLTAERPDYLFYGHTHRREDAMRGPTRWINPGALHRANPWTMATLDLASSRLEMLTICN</sequence>
<dbReference type="PANTHER" id="PTHR43165:SF1">
    <property type="entry name" value="PHOSPHODIESTERASE MJ0936"/>
    <property type="match status" value="1"/>
</dbReference>
<evidence type="ECO:0000313" key="4">
    <source>
        <dbReference type="EMBL" id="QEH36086.1"/>
    </source>
</evidence>
<dbReference type="SUPFAM" id="SSF56300">
    <property type="entry name" value="Metallo-dependent phosphatases"/>
    <property type="match status" value="1"/>
</dbReference>
<dbReference type="OrthoDB" id="9800565at2"/>
<evidence type="ECO:0000259" key="3">
    <source>
        <dbReference type="Pfam" id="PF12850"/>
    </source>
</evidence>
<dbReference type="RefSeq" id="WP_148595807.1">
    <property type="nucleotide sequence ID" value="NZ_CP042997.1"/>
</dbReference>
<evidence type="ECO:0000256" key="1">
    <source>
        <dbReference type="ARBA" id="ARBA00008950"/>
    </source>
</evidence>
<dbReference type="Proteomes" id="UP000324233">
    <property type="component" value="Chromosome"/>
</dbReference>
<feature type="domain" description="Calcineurin-like phosphoesterase" evidence="3">
    <location>
        <begin position="1"/>
        <end position="150"/>
    </location>
</feature>
<dbReference type="GO" id="GO:0046872">
    <property type="term" value="F:metal ion binding"/>
    <property type="evidence" value="ECO:0007669"/>
    <property type="project" value="UniProtKB-KW"/>
</dbReference>
<dbReference type="Pfam" id="PF12850">
    <property type="entry name" value="Metallophos_2"/>
    <property type="match status" value="1"/>
</dbReference>
<dbReference type="EC" id="3.1.4.-" evidence="2"/>
<organism evidence="4 5">
    <name type="scientific">Aquisphaera giovannonii</name>
    <dbReference type="NCBI Taxonomy" id="406548"/>
    <lineage>
        <taxon>Bacteria</taxon>
        <taxon>Pseudomonadati</taxon>
        <taxon>Planctomycetota</taxon>
        <taxon>Planctomycetia</taxon>
        <taxon>Isosphaerales</taxon>
        <taxon>Isosphaeraceae</taxon>
        <taxon>Aquisphaera</taxon>
    </lineage>
</organism>
<dbReference type="EMBL" id="CP042997">
    <property type="protein sequence ID" value="QEH36086.1"/>
    <property type="molecule type" value="Genomic_DNA"/>
</dbReference>
<accession>A0A5B9W5Y4</accession>